<evidence type="ECO:0000313" key="1">
    <source>
        <dbReference type="EMBL" id="GAA57122.1"/>
    </source>
</evidence>
<name>G7YVZ2_CLOSI</name>
<dbReference type="EMBL" id="DF144552">
    <property type="protein sequence ID" value="GAA57122.1"/>
    <property type="molecule type" value="Genomic_DNA"/>
</dbReference>
<organism evidence="1 2">
    <name type="scientific">Clonorchis sinensis</name>
    <name type="common">Chinese liver fluke</name>
    <dbReference type="NCBI Taxonomy" id="79923"/>
    <lineage>
        <taxon>Eukaryota</taxon>
        <taxon>Metazoa</taxon>
        <taxon>Spiralia</taxon>
        <taxon>Lophotrochozoa</taxon>
        <taxon>Platyhelminthes</taxon>
        <taxon>Trematoda</taxon>
        <taxon>Digenea</taxon>
        <taxon>Opisthorchiida</taxon>
        <taxon>Opisthorchiata</taxon>
        <taxon>Opisthorchiidae</taxon>
        <taxon>Clonorchis</taxon>
    </lineage>
</organism>
<gene>
    <name evidence="1" type="ORF">CLF_112208</name>
</gene>
<proteinExistence type="predicted"/>
<dbReference type="AlphaFoldDB" id="G7YVZ2"/>
<reference key="2">
    <citation type="submission" date="2011-10" db="EMBL/GenBank/DDBJ databases">
        <title>The genome and transcriptome sequence of Clonorchis sinensis provide insights into the carcinogenic liver fluke.</title>
        <authorList>
            <person name="Wang X."/>
            <person name="Huang Y."/>
            <person name="Chen W."/>
            <person name="Liu H."/>
            <person name="Guo L."/>
            <person name="Chen Y."/>
            <person name="Luo F."/>
            <person name="Zhou W."/>
            <person name="Sun J."/>
            <person name="Mao Q."/>
            <person name="Liang P."/>
            <person name="Zhou C."/>
            <person name="Tian Y."/>
            <person name="Men J."/>
            <person name="Lv X."/>
            <person name="Huang L."/>
            <person name="Zhou J."/>
            <person name="Hu Y."/>
            <person name="Li R."/>
            <person name="Zhang F."/>
            <person name="Lei H."/>
            <person name="Li X."/>
            <person name="Hu X."/>
            <person name="Liang C."/>
            <person name="Xu J."/>
            <person name="Wu Z."/>
            <person name="Yu X."/>
        </authorList>
    </citation>
    <scope>NUCLEOTIDE SEQUENCE</scope>
    <source>
        <strain>Henan</strain>
    </source>
</reference>
<accession>G7YVZ2</accession>
<protein>
    <submittedName>
        <fullName evidence="1">Uncharacterized protein</fullName>
    </submittedName>
</protein>
<reference evidence="1" key="1">
    <citation type="journal article" date="2011" name="Genome Biol.">
        <title>The draft genome of the carcinogenic human liver fluke Clonorchis sinensis.</title>
        <authorList>
            <person name="Wang X."/>
            <person name="Chen W."/>
            <person name="Huang Y."/>
            <person name="Sun J."/>
            <person name="Men J."/>
            <person name="Liu H."/>
            <person name="Luo F."/>
            <person name="Guo L."/>
            <person name="Lv X."/>
            <person name="Deng C."/>
            <person name="Zhou C."/>
            <person name="Fan Y."/>
            <person name="Li X."/>
            <person name="Huang L."/>
            <person name="Hu Y."/>
            <person name="Liang C."/>
            <person name="Hu X."/>
            <person name="Xu J."/>
            <person name="Yu X."/>
        </authorList>
    </citation>
    <scope>NUCLEOTIDE SEQUENCE [LARGE SCALE GENOMIC DNA]</scope>
    <source>
        <strain evidence="1">Henan</strain>
    </source>
</reference>
<dbReference type="Proteomes" id="UP000008909">
    <property type="component" value="Unassembled WGS sequence"/>
</dbReference>
<evidence type="ECO:0000313" key="2">
    <source>
        <dbReference type="Proteomes" id="UP000008909"/>
    </source>
</evidence>
<keyword evidence="2" id="KW-1185">Reference proteome</keyword>
<sequence>MAKRLRRSKSYVVRDDGLQPYSNTALNLAWYTRPLRPSGVPFRRYRNFSPEGKLNSTRIRDEDEKGLQVFEVVGDELIFQEQLANNIQAPLDEIMGVYNCEPPTNKVAAFKVIAQSDEDSRPCDDQEKLKLVQDCWCCPHAVGQTTRDFMSSLIVSHDVVWHSQEPDGKGQFFFNLGYRSQNGHGIRFITLEEFVNKGISII</sequence>